<dbReference type="SUPFAM" id="SSF54593">
    <property type="entry name" value="Glyoxalase/Bleomycin resistance protein/Dihydroxybiphenyl dioxygenase"/>
    <property type="match status" value="1"/>
</dbReference>
<organism evidence="2 3">
    <name type="scientific">Deinococcus phoenicis</name>
    <dbReference type="NCBI Taxonomy" id="1476583"/>
    <lineage>
        <taxon>Bacteria</taxon>
        <taxon>Thermotogati</taxon>
        <taxon>Deinococcota</taxon>
        <taxon>Deinococci</taxon>
        <taxon>Deinococcales</taxon>
        <taxon>Deinococcaceae</taxon>
        <taxon>Deinococcus</taxon>
    </lineage>
</organism>
<dbReference type="PROSITE" id="PS51819">
    <property type="entry name" value="VOC"/>
    <property type="match status" value="1"/>
</dbReference>
<dbReference type="InterPro" id="IPR037523">
    <property type="entry name" value="VOC_core"/>
</dbReference>
<dbReference type="PANTHER" id="PTHR36503">
    <property type="entry name" value="BLR2520 PROTEIN"/>
    <property type="match status" value="1"/>
</dbReference>
<dbReference type="eggNOG" id="ENOG502ZGH4">
    <property type="taxonomic scope" value="Bacteria"/>
</dbReference>
<proteinExistence type="predicted"/>
<dbReference type="InterPro" id="IPR004360">
    <property type="entry name" value="Glyas_Fos-R_dOase_dom"/>
</dbReference>
<comment type="caution">
    <text evidence="2">The sequence shown here is derived from an EMBL/GenBank/DDBJ whole genome shotgun (WGS) entry which is preliminary data.</text>
</comment>
<dbReference type="EMBL" id="JHAC01000011">
    <property type="protein sequence ID" value="EYB69167.1"/>
    <property type="molecule type" value="Genomic_DNA"/>
</dbReference>
<feature type="domain" description="VOC" evidence="1">
    <location>
        <begin position="3"/>
        <end position="119"/>
    </location>
</feature>
<reference evidence="2 3" key="1">
    <citation type="submission" date="2014-03" db="EMBL/GenBank/DDBJ databases">
        <title>Draft genome sequence of Deinococcus phoenicis 1P10ME.</title>
        <authorList>
            <person name="Stepanov V.G."/>
            <person name="Vaishampayan P."/>
            <person name="Venkateswaran K."/>
            <person name="Fox G.E."/>
        </authorList>
    </citation>
    <scope>NUCLEOTIDE SEQUENCE [LARGE SCALE GENOMIC DNA]</scope>
    <source>
        <strain evidence="2 3">1P10ME</strain>
    </source>
</reference>
<dbReference type="AlphaFoldDB" id="A0A016QTG4"/>
<dbReference type="Pfam" id="PF00903">
    <property type="entry name" value="Glyoxalase"/>
    <property type="match status" value="1"/>
</dbReference>
<name>A0A016QTG4_9DEIO</name>
<gene>
    <name evidence="2" type="ORF">DEIPH_ctg011orf0154</name>
</gene>
<sequence length="127" mass="14385">MALLEHVAFKALDLDRTQAFYESFGAETSRHASGKRLFVTLDGTTRLIFDHTDSPPDVSTVTYLGIELDSFGEVDAMFTRLSERAAIRRDLREEYRHAAGPYGFFVADPDGYVIKVFKYHTPTDEQS</sequence>
<evidence type="ECO:0000313" key="2">
    <source>
        <dbReference type="EMBL" id="EYB69167.1"/>
    </source>
</evidence>
<dbReference type="STRING" id="1476583.DEIPH_ctg011orf0154"/>
<dbReference type="Gene3D" id="3.10.180.10">
    <property type="entry name" value="2,3-Dihydroxybiphenyl 1,2-Dioxygenase, domain 1"/>
    <property type="match status" value="1"/>
</dbReference>
<dbReference type="InterPro" id="IPR029068">
    <property type="entry name" value="Glyas_Bleomycin-R_OHBP_Dase"/>
</dbReference>
<keyword evidence="3" id="KW-1185">Reference proteome</keyword>
<dbReference type="OrthoDB" id="69720at2"/>
<dbReference type="Proteomes" id="UP000020492">
    <property type="component" value="Unassembled WGS sequence"/>
</dbReference>
<dbReference type="RefSeq" id="WP_034354040.1">
    <property type="nucleotide sequence ID" value="NZ_JHAC01000011.1"/>
</dbReference>
<evidence type="ECO:0000313" key="3">
    <source>
        <dbReference type="Proteomes" id="UP000020492"/>
    </source>
</evidence>
<evidence type="ECO:0000259" key="1">
    <source>
        <dbReference type="PROSITE" id="PS51819"/>
    </source>
</evidence>
<protein>
    <recommendedName>
        <fullName evidence="1">VOC domain-containing protein</fullName>
    </recommendedName>
</protein>
<accession>A0A016QTG4</accession>
<dbReference type="CDD" id="cd06587">
    <property type="entry name" value="VOC"/>
    <property type="match status" value="1"/>
</dbReference>
<dbReference type="PATRIC" id="fig|1476583.3.peg.768"/>
<dbReference type="PANTHER" id="PTHR36503:SF1">
    <property type="entry name" value="BLR2520 PROTEIN"/>
    <property type="match status" value="1"/>
</dbReference>